<dbReference type="KEGG" id="nml:Namu_0431"/>
<reference evidence="2" key="1">
    <citation type="submission" date="2009-09" db="EMBL/GenBank/DDBJ databases">
        <title>The complete genome of Nakamurella multipartita DSM 44233.</title>
        <authorList>
            <consortium name="US DOE Joint Genome Institute (JGI-PGF)"/>
            <person name="Lucas S."/>
            <person name="Copeland A."/>
            <person name="Lapidus A."/>
            <person name="Glavina del Rio T."/>
            <person name="Dalin E."/>
            <person name="Tice H."/>
            <person name="Bruce D."/>
            <person name="Goodwin L."/>
            <person name="Pitluck S."/>
            <person name="Kyrpides N."/>
            <person name="Mavromatis K."/>
            <person name="Ivanova N."/>
            <person name="Ovchinnikova G."/>
            <person name="Sims D."/>
            <person name="Meincke L."/>
            <person name="Brettin T."/>
            <person name="Detter J.C."/>
            <person name="Han C."/>
            <person name="Larimer F."/>
            <person name="Land M."/>
            <person name="Hauser L."/>
            <person name="Markowitz V."/>
            <person name="Cheng J.-F."/>
            <person name="Hugenholtz P."/>
            <person name="Woyke T."/>
            <person name="Wu D."/>
            <person name="Klenk H.-P."/>
            <person name="Eisen J.A."/>
        </authorList>
    </citation>
    <scope>NUCLEOTIDE SEQUENCE [LARGE SCALE GENOMIC DNA]</scope>
    <source>
        <strain evidence="2">ATCC 700099 / DSM 44233 / CIP 104796 / JCM 9543 / NBRC 105858 / Y-104</strain>
    </source>
</reference>
<dbReference type="EMBL" id="CP001737">
    <property type="protein sequence ID" value="ACV76851.1"/>
    <property type="molecule type" value="Genomic_DNA"/>
</dbReference>
<dbReference type="AlphaFoldDB" id="C8X680"/>
<organism evidence="1 2">
    <name type="scientific">Nakamurella multipartita (strain ATCC 700099 / DSM 44233 / CIP 104796 / JCM 9543 / NBRC 105858 / Y-104)</name>
    <name type="common">Microsphaera multipartita</name>
    <dbReference type="NCBI Taxonomy" id="479431"/>
    <lineage>
        <taxon>Bacteria</taxon>
        <taxon>Bacillati</taxon>
        <taxon>Actinomycetota</taxon>
        <taxon>Actinomycetes</taxon>
        <taxon>Nakamurellales</taxon>
        <taxon>Nakamurellaceae</taxon>
        <taxon>Nakamurella</taxon>
    </lineage>
</organism>
<dbReference type="Proteomes" id="UP000002218">
    <property type="component" value="Chromosome"/>
</dbReference>
<reference evidence="1 2" key="2">
    <citation type="journal article" date="2010" name="Stand. Genomic Sci.">
        <title>Complete genome sequence of Nakamurella multipartita type strain (Y-104).</title>
        <authorList>
            <person name="Tice H."/>
            <person name="Mayilraj S."/>
            <person name="Sims D."/>
            <person name="Lapidus A."/>
            <person name="Nolan M."/>
            <person name="Lucas S."/>
            <person name="Glavina Del Rio T."/>
            <person name="Copeland A."/>
            <person name="Cheng J.F."/>
            <person name="Meincke L."/>
            <person name="Bruce D."/>
            <person name="Goodwin L."/>
            <person name="Pitluck S."/>
            <person name="Ivanova N."/>
            <person name="Mavromatis K."/>
            <person name="Ovchinnikova G."/>
            <person name="Pati A."/>
            <person name="Chen A."/>
            <person name="Palaniappan K."/>
            <person name="Land M."/>
            <person name="Hauser L."/>
            <person name="Chang Y.J."/>
            <person name="Jeffries C.D."/>
            <person name="Detter J.C."/>
            <person name="Brettin T."/>
            <person name="Rohde M."/>
            <person name="Goker M."/>
            <person name="Bristow J."/>
            <person name="Eisen J.A."/>
            <person name="Markowitz V."/>
            <person name="Hugenholtz P."/>
            <person name="Kyrpides N.C."/>
            <person name="Klenk H.P."/>
            <person name="Chen F."/>
        </authorList>
    </citation>
    <scope>NUCLEOTIDE SEQUENCE [LARGE SCALE GENOMIC DNA]</scope>
    <source>
        <strain evidence="2">ATCC 700099 / DSM 44233 / CIP 104796 / JCM 9543 / NBRC 105858 / Y-104</strain>
    </source>
</reference>
<proteinExistence type="predicted"/>
<name>C8X680_NAKMY</name>
<gene>
    <name evidence="1" type="ordered locus">Namu_0431</name>
</gene>
<sequence length="72" mass="7238">MGSAATQGLIGAVRRADVFAVSALDEDSQMVDADASGRSAAPAWMRALAAVLAMEGWAWLAAGRGPASAFAS</sequence>
<dbReference type="InParanoid" id="C8X680"/>
<keyword evidence="2" id="KW-1185">Reference proteome</keyword>
<evidence type="ECO:0000313" key="2">
    <source>
        <dbReference type="Proteomes" id="UP000002218"/>
    </source>
</evidence>
<dbReference type="RefSeq" id="WP_015745769.1">
    <property type="nucleotide sequence ID" value="NC_013235.1"/>
</dbReference>
<accession>C8X680</accession>
<dbReference type="STRING" id="479431.Namu_0431"/>
<evidence type="ECO:0000313" key="1">
    <source>
        <dbReference type="EMBL" id="ACV76851.1"/>
    </source>
</evidence>
<dbReference type="HOGENOM" id="CLU_2718149_0_0_11"/>
<protein>
    <submittedName>
        <fullName evidence="1">Uncharacterized protein</fullName>
    </submittedName>
</protein>